<protein>
    <recommendedName>
        <fullName evidence="3">Intradiol ring-cleavage dioxygenases domain-containing protein</fullName>
    </recommendedName>
</protein>
<gene>
    <name evidence="2" type="ORF">AVDCRST_MAG02-2760</name>
</gene>
<keyword evidence="1" id="KW-0472">Membrane</keyword>
<evidence type="ECO:0000313" key="2">
    <source>
        <dbReference type="EMBL" id="CAA9463349.1"/>
    </source>
</evidence>
<dbReference type="EMBL" id="CADCVH010000087">
    <property type="protein sequence ID" value="CAA9463349.1"/>
    <property type="molecule type" value="Genomic_DNA"/>
</dbReference>
<accession>A0A6J4RA41</accession>
<dbReference type="SUPFAM" id="SSF49482">
    <property type="entry name" value="Aromatic compound dioxygenase"/>
    <property type="match status" value="1"/>
</dbReference>
<proteinExistence type="predicted"/>
<keyword evidence="1" id="KW-1133">Transmembrane helix</keyword>
<dbReference type="InterPro" id="IPR015889">
    <property type="entry name" value="Intradiol_dOase_core"/>
</dbReference>
<feature type="transmembrane region" description="Helical" evidence="1">
    <location>
        <begin position="20"/>
        <end position="41"/>
    </location>
</feature>
<organism evidence="2">
    <name type="scientific">uncultured Rubrobacteraceae bacterium</name>
    <dbReference type="NCBI Taxonomy" id="349277"/>
    <lineage>
        <taxon>Bacteria</taxon>
        <taxon>Bacillati</taxon>
        <taxon>Actinomycetota</taxon>
        <taxon>Rubrobacteria</taxon>
        <taxon>Rubrobacterales</taxon>
        <taxon>Rubrobacteraceae</taxon>
        <taxon>environmental samples</taxon>
    </lineage>
</organism>
<dbReference type="GO" id="GO:0005506">
    <property type="term" value="F:iron ion binding"/>
    <property type="evidence" value="ECO:0007669"/>
    <property type="project" value="InterPro"/>
</dbReference>
<evidence type="ECO:0000256" key="1">
    <source>
        <dbReference type="SAM" id="Phobius"/>
    </source>
</evidence>
<dbReference type="AlphaFoldDB" id="A0A6J4RA41"/>
<keyword evidence="1" id="KW-0812">Transmembrane</keyword>
<sequence>MNGRTEKGRAGGDAAHASRWPGAVVGLFVLALAAGILFYVFAGERAAAGSGDQEADARNVAAGCVPTESDPGGTNNYIPDAPVEGDLGDGLVVSGTVREAGTCEPVEDARVQVWLSTAGGDETAPGNRGSVLTDDRGSYRIETDPAVSQFGEPNVHVAYDDGEYEAVFRRLVIDEDDAGLASNLVLEPNG</sequence>
<dbReference type="Gene3D" id="2.60.130.10">
    <property type="entry name" value="Aromatic compound dioxygenase"/>
    <property type="match status" value="1"/>
</dbReference>
<reference evidence="2" key="1">
    <citation type="submission" date="2020-02" db="EMBL/GenBank/DDBJ databases">
        <authorList>
            <person name="Meier V. D."/>
        </authorList>
    </citation>
    <scope>NUCLEOTIDE SEQUENCE</scope>
    <source>
        <strain evidence="2">AVDCRST_MAG02</strain>
    </source>
</reference>
<evidence type="ECO:0008006" key="3">
    <source>
        <dbReference type="Google" id="ProtNLM"/>
    </source>
</evidence>
<dbReference type="GO" id="GO:0016702">
    <property type="term" value="F:oxidoreductase activity, acting on single donors with incorporation of molecular oxygen, incorporation of two atoms of oxygen"/>
    <property type="evidence" value="ECO:0007669"/>
    <property type="project" value="InterPro"/>
</dbReference>
<name>A0A6J4RA41_9ACTN</name>